<dbReference type="SUPFAM" id="SSF54373">
    <property type="entry name" value="FAD-linked reductases, C-terminal domain"/>
    <property type="match status" value="1"/>
</dbReference>
<dbReference type="OrthoDB" id="9446342at2759"/>
<dbReference type="AlphaFoldDB" id="A0A0R0LVF0"/>
<keyword evidence="3" id="KW-0808">Transferase</keyword>
<dbReference type="GO" id="GO:0005092">
    <property type="term" value="F:GDP-dissociation inhibitor activity"/>
    <property type="evidence" value="ECO:0007669"/>
    <property type="project" value="InterPro"/>
</dbReference>
<reference evidence="3 4" key="1">
    <citation type="submission" date="2015-07" db="EMBL/GenBank/DDBJ databases">
        <title>The genome of Pseudoloma neurophilia, a relevant intracellular parasite of the zebrafish.</title>
        <authorList>
            <person name="Ndikumana S."/>
            <person name="Pelin A."/>
            <person name="Sanders J."/>
            <person name="Corradi N."/>
        </authorList>
    </citation>
    <scope>NUCLEOTIDE SEQUENCE [LARGE SCALE GENOMIC DNA]</scope>
    <source>
        <strain evidence="3 4">MK1</strain>
    </source>
</reference>
<dbReference type="PANTHER" id="PTHR11787">
    <property type="entry name" value="RAB GDP-DISSOCIATION INHIBITOR"/>
    <property type="match status" value="1"/>
</dbReference>
<name>A0A0R0LVF0_9MICR</name>
<evidence type="ECO:0000256" key="2">
    <source>
        <dbReference type="SAM" id="MobiDB-lite"/>
    </source>
</evidence>
<dbReference type="Proteomes" id="UP000051530">
    <property type="component" value="Unassembled WGS sequence"/>
</dbReference>
<dbReference type="GO" id="GO:0016740">
    <property type="term" value="F:transferase activity"/>
    <property type="evidence" value="ECO:0007669"/>
    <property type="project" value="UniProtKB-KW"/>
</dbReference>
<dbReference type="Gene3D" id="3.50.50.60">
    <property type="entry name" value="FAD/NAD(P)-binding domain"/>
    <property type="match status" value="1"/>
</dbReference>
<keyword evidence="4" id="KW-1185">Reference proteome</keyword>
<dbReference type="GO" id="GO:0007264">
    <property type="term" value="P:small GTPase-mediated signal transduction"/>
    <property type="evidence" value="ECO:0007669"/>
    <property type="project" value="InterPro"/>
</dbReference>
<proteinExistence type="inferred from homology"/>
<dbReference type="GO" id="GO:0016192">
    <property type="term" value="P:vesicle-mediated transport"/>
    <property type="evidence" value="ECO:0007669"/>
    <property type="project" value="TreeGrafter"/>
</dbReference>
<dbReference type="Gene3D" id="3.30.519.10">
    <property type="entry name" value="Guanine Nucleotide Dissociation Inhibitor, domain 2"/>
    <property type="match status" value="1"/>
</dbReference>
<organism evidence="3 4">
    <name type="scientific">Pseudoloma neurophilia</name>
    <dbReference type="NCBI Taxonomy" id="146866"/>
    <lineage>
        <taxon>Eukaryota</taxon>
        <taxon>Fungi</taxon>
        <taxon>Fungi incertae sedis</taxon>
        <taxon>Microsporidia</taxon>
        <taxon>Pseudoloma</taxon>
    </lineage>
</organism>
<comment type="similarity">
    <text evidence="1">Belongs to the Rab GDI family.</text>
</comment>
<protein>
    <submittedName>
        <fullName evidence="3">RAB proteins geranylgeranyltransferase component A (RAB escort protein)</fullName>
    </submittedName>
</protein>
<dbReference type="SUPFAM" id="SSF51905">
    <property type="entry name" value="FAD/NAD(P)-binding domain"/>
    <property type="match status" value="1"/>
</dbReference>
<dbReference type="InterPro" id="IPR018203">
    <property type="entry name" value="GDP_dissociation_inhibitor"/>
</dbReference>
<dbReference type="Gene3D" id="1.10.405.10">
    <property type="entry name" value="Guanine Nucleotide Dissociation Inhibitor, domain 1"/>
    <property type="match status" value="1"/>
</dbReference>
<feature type="region of interest" description="Disordered" evidence="2">
    <location>
        <begin position="1"/>
        <end position="30"/>
    </location>
</feature>
<evidence type="ECO:0000256" key="1">
    <source>
        <dbReference type="ARBA" id="ARBA00005593"/>
    </source>
</evidence>
<dbReference type="InterPro" id="IPR036188">
    <property type="entry name" value="FAD/NAD-bd_sf"/>
</dbReference>
<accession>A0A0R0LVF0</accession>
<sequence length="513" mass="58414">MLYKDVQNNKILQREDRNERKNDHSTTSSPESFDFVVLGTGLSESILAAVLAQSKYEVLQLESSDKYGSSLKTLNYVDFCAEYNQKPNDKLIGLSKEFNIDYTPKILLAGGLTQACVVNFDLSTILEFILIPGSYIFKNKLIEIPTSETKALRSSIIPFLQMPAVIKFFYQMRKYHQGGEITLKHTMREQFKHYGIRDEIGQMICHSIALFTDDSYLDMKPEIIYDKMKLYFNSLITNNSEESAFIYPLYGISDICQSFVRKAAIAGATTRVDCPVSRIVSLKNENVVIYDENIQKNVRRSLSEVSDLENNQLGNKLENMTVQQHNTTNNNFEITISPKNQPVEKIHARAIISTPLYFKKKIDSSPDSFKKIVRVTLIIEGPVPILKKHPSAHIFFLSSGLGRKNDVFALVLGHRERVAPKGYKVVLLSYKKEGQGDQPAQKLIHHFGKIVHSFSREEEIPIKQQSDVPFWYDLQGADESLHIENGIEEIVQMLETLKKDGFTVTSPFSTMKK</sequence>
<dbReference type="GO" id="GO:0005737">
    <property type="term" value="C:cytoplasm"/>
    <property type="evidence" value="ECO:0007669"/>
    <property type="project" value="TreeGrafter"/>
</dbReference>
<dbReference type="EMBL" id="LGUB01000381">
    <property type="protein sequence ID" value="KRH93334.1"/>
    <property type="molecule type" value="Genomic_DNA"/>
</dbReference>
<comment type="caution">
    <text evidence="3">The sequence shown here is derived from an EMBL/GenBank/DDBJ whole genome shotgun (WGS) entry which is preliminary data.</text>
</comment>
<dbReference type="Pfam" id="PF00996">
    <property type="entry name" value="GDI"/>
    <property type="match status" value="2"/>
</dbReference>
<feature type="compositionally biased region" description="Polar residues" evidence="2">
    <location>
        <begin position="1"/>
        <end position="11"/>
    </location>
</feature>
<dbReference type="VEuPathDB" id="MicrosporidiaDB:M153_10540001053"/>
<gene>
    <name evidence="3" type="ORF">M153_10540001053</name>
</gene>
<evidence type="ECO:0000313" key="3">
    <source>
        <dbReference type="EMBL" id="KRH93334.1"/>
    </source>
</evidence>
<evidence type="ECO:0000313" key="4">
    <source>
        <dbReference type="Proteomes" id="UP000051530"/>
    </source>
</evidence>
<dbReference type="PRINTS" id="PR00891">
    <property type="entry name" value="RABGDIREP"/>
</dbReference>
<feature type="compositionally biased region" description="Basic and acidic residues" evidence="2">
    <location>
        <begin position="12"/>
        <end position="24"/>
    </location>
</feature>